<dbReference type="InterPro" id="IPR002123">
    <property type="entry name" value="Plipid/glycerol_acylTrfase"/>
</dbReference>
<sequence>MELMIVYRFLRKISDWTLSGFYSEVCITGGENVPRDGPVIIAATHHNEIIDIAALSATISYRRRVCYWAKSSLFKNPISGALLTSSGSIPVYRNPNSSSSPFPSNSNSLQANLFRHTSAALAAGKVIGVFPEGTSYTEPRIVQVKDGAAWAAVGEGKELVIVPAAVVYTDKSKYGKPIGVGEYAARLDPESAESTRFVVKEITAAIDSQLKHMTVNAPDWKTLRAACAARRVFWKNEDRIPLDRFVGISQKFVDALLPRSDEMETRKTILNRYLALLHFTGTSHSALEVLYPFVDHSEDFLMRPLLWPSRIRTGVTLLFQLCTTMFHPRALLFFPVFVVHIPGYITGWFAARMLTIPNEEETKAQFKAIFGGLGFAISYGLLTRACVKQGLLNRALGTLAMAVGMTWSLWKWHNALVVLTTASLFNVLAPCEN</sequence>
<dbReference type="RefSeq" id="XP_041191454.1">
    <property type="nucleotide sequence ID" value="XM_041338457.1"/>
</dbReference>
<dbReference type="Proteomes" id="UP000807769">
    <property type="component" value="Unassembled WGS sequence"/>
</dbReference>
<dbReference type="OrthoDB" id="1044435at2759"/>
<dbReference type="GO" id="GO:0016287">
    <property type="term" value="F:glycerone-phosphate O-acyltransferase activity"/>
    <property type="evidence" value="ECO:0007669"/>
    <property type="project" value="TreeGrafter"/>
</dbReference>
<evidence type="ECO:0000313" key="3">
    <source>
        <dbReference type="EMBL" id="KAG1813693.1"/>
    </source>
</evidence>
<accession>A0A9P7JC64</accession>
<dbReference type="InterPro" id="IPR052744">
    <property type="entry name" value="GPAT/DAPAT"/>
</dbReference>
<dbReference type="SUPFAM" id="SSF69593">
    <property type="entry name" value="Glycerol-3-phosphate (1)-acyltransferase"/>
    <property type="match status" value="1"/>
</dbReference>
<proteinExistence type="predicted"/>
<keyword evidence="1" id="KW-0472">Membrane</keyword>
<dbReference type="PANTHER" id="PTHR31605">
    <property type="entry name" value="GLYCEROL-3-PHOSPHATE O-ACYLTRANSFERASE 1"/>
    <property type="match status" value="1"/>
</dbReference>
<evidence type="ECO:0000259" key="2">
    <source>
        <dbReference type="SMART" id="SM00563"/>
    </source>
</evidence>
<reference evidence="3" key="1">
    <citation type="journal article" date="2020" name="New Phytol.">
        <title>Comparative genomics reveals dynamic genome evolution in host specialist ectomycorrhizal fungi.</title>
        <authorList>
            <person name="Lofgren L.A."/>
            <person name="Nguyen N.H."/>
            <person name="Vilgalys R."/>
            <person name="Ruytinx J."/>
            <person name="Liao H.L."/>
            <person name="Branco S."/>
            <person name="Kuo A."/>
            <person name="LaButti K."/>
            <person name="Lipzen A."/>
            <person name="Andreopoulos W."/>
            <person name="Pangilinan J."/>
            <person name="Riley R."/>
            <person name="Hundley H."/>
            <person name="Na H."/>
            <person name="Barry K."/>
            <person name="Grigoriev I.V."/>
            <person name="Stajich J.E."/>
            <person name="Kennedy P.G."/>
        </authorList>
    </citation>
    <scope>NUCLEOTIDE SEQUENCE</scope>
    <source>
        <strain evidence="3">MN1</strain>
    </source>
</reference>
<evidence type="ECO:0000313" key="4">
    <source>
        <dbReference type="Proteomes" id="UP000807769"/>
    </source>
</evidence>
<feature type="domain" description="Phospholipid/glycerol acyltransferase" evidence="2">
    <location>
        <begin position="39"/>
        <end position="169"/>
    </location>
</feature>
<comment type="caution">
    <text evidence="3">The sequence shown here is derived from an EMBL/GenBank/DDBJ whole genome shotgun (WGS) entry which is preliminary data.</text>
</comment>
<dbReference type="AlphaFoldDB" id="A0A9P7JC64"/>
<name>A0A9P7JC64_9AGAM</name>
<keyword evidence="4" id="KW-1185">Reference proteome</keyword>
<feature type="transmembrane region" description="Helical" evidence="1">
    <location>
        <begin position="363"/>
        <end position="382"/>
    </location>
</feature>
<organism evidence="3 4">
    <name type="scientific">Suillus subaureus</name>
    <dbReference type="NCBI Taxonomy" id="48587"/>
    <lineage>
        <taxon>Eukaryota</taxon>
        <taxon>Fungi</taxon>
        <taxon>Dikarya</taxon>
        <taxon>Basidiomycota</taxon>
        <taxon>Agaricomycotina</taxon>
        <taxon>Agaricomycetes</taxon>
        <taxon>Agaricomycetidae</taxon>
        <taxon>Boletales</taxon>
        <taxon>Suillineae</taxon>
        <taxon>Suillaceae</taxon>
        <taxon>Suillus</taxon>
    </lineage>
</organism>
<dbReference type="PANTHER" id="PTHR31605:SF0">
    <property type="entry name" value="GLYCEROL-3-PHOSPHATE O-ACYLTRANSFERASE 1"/>
    <property type="match status" value="1"/>
</dbReference>
<protein>
    <recommendedName>
        <fullName evidence="2">Phospholipid/glycerol acyltransferase domain-containing protein</fullName>
    </recommendedName>
</protein>
<keyword evidence="1" id="KW-0812">Transmembrane</keyword>
<feature type="transmembrane region" description="Helical" evidence="1">
    <location>
        <begin position="330"/>
        <end position="351"/>
    </location>
</feature>
<dbReference type="GeneID" id="64632473"/>
<keyword evidence="1" id="KW-1133">Transmembrane helix</keyword>
<dbReference type="GO" id="GO:0004366">
    <property type="term" value="F:glycerol-3-phosphate O-acyltransferase activity"/>
    <property type="evidence" value="ECO:0007669"/>
    <property type="project" value="TreeGrafter"/>
</dbReference>
<gene>
    <name evidence="3" type="ORF">BJ212DRAFT_1447854</name>
</gene>
<dbReference type="GO" id="GO:0008654">
    <property type="term" value="P:phospholipid biosynthetic process"/>
    <property type="evidence" value="ECO:0007669"/>
    <property type="project" value="TreeGrafter"/>
</dbReference>
<dbReference type="Pfam" id="PF01553">
    <property type="entry name" value="Acyltransferase"/>
    <property type="match status" value="1"/>
</dbReference>
<evidence type="ECO:0000256" key="1">
    <source>
        <dbReference type="SAM" id="Phobius"/>
    </source>
</evidence>
<dbReference type="SMART" id="SM00563">
    <property type="entry name" value="PlsC"/>
    <property type="match status" value="1"/>
</dbReference>
<feature type="transmembrane region" description="Helical" evidence="1">
    <location>
        <begin position="391"/>
        <end position="410"/>
    </location>
</feature>
<dbReference type="EMBL" id="JABBWG010000023">
    <property type="protein sequence ID" value="KAG1813693.1"/>
    <property type="molecule type" value="Genomic_DNA"/>
</dbReference>